<evidence type="ECO:0000256" key="1">
    <source>
        <dbReference type="SAM" id="Coils"/>
    </source>
</evidence>
<evidence type="ECO:0000313" key="2">
    <source>
        <dbReference type="EnsemblMetazoa" id="XP_050503333.1"/>
    </source>
</evidence>
<dbReference type="OrthoDB" id="6791283at2759"/>
<dbReference type="EnsemblMetazoa" id="XM_050647376.1">
    <property type="protein sequence ID" value="XP_050503333.1"/>
    <property type="gene ID" value="LOC114326478"/>
</dbReference>
<dbReference type="KEGG" id="dvv:114326478"/>
<sequence>MSDSEPEEVNRYKKFKHCSAISEDERKLLLQCVSKFQLHKYYEYTPAIKAEINEKWIQFSEILKDKGYDRATEKLGNQYLSLKKQAIRSISIFYGHRRGEKPTKIDYLFAYLFPKYFEKVGLDMNELMADAKVNAKEILESLASTEDQECATILEDTASLEYSNKLKPQMNLKRSHSNKAEGPANKMTKVHEDEATLEPLINNNNSLKDYINALKAKLLDIENKIKEKDHQLELKNLEISRLNDLHAKNLEEMKFGV</sequence>
<keyword evidence="3" id="KW-1185">Reference proteome</keyword>
<dbReference type="AlphaFoldDB" id="A0A6P7F750"/>
<dbReference type="InParanoid" id="A0A6P7F750"/>
<evidence type="ECO:0000313" key="4">
    <source>
        <dbReference type="RefSeq" id="XP_028130672.1"/>
    </source>
</evidence>
<dbReference type="RefSeq" id="XP_050503333.1">
    <property type="nucleotide sequence ID" value="XM_050647376.1"/>
</dbReference>
<reference evidence="2" key="2">
    <citation type="submission" date="2025-05" db="UniProtKB">
        <authorList>
            <consortium name="EnsemblMetazoa"/>
        </authorList>
    </citation>
    <scope>IDENTIFICATION</scope>
</reference>
<name>A0A6P7F750_DIAVI</name>
<protein>
    <submittedName>
        <fullName evidence="4">Uncharacterized protein LOC114326478</fullName>
    </submittedName>
</protein>
<proteinExistence type="predicted"/>
<dbReference type="RefSeq" id="XP_028130672.1">
    <property type="nucleotide sequence ID" value="XM_028274871.1"/>
</dbReference>
<organism evidence="4">
    <name type="scientific">Diabrotica virgifera virgifera</name>
    <name type="common">western corn rootworm</name>
    <dbReference type="NCBI Taxonomy" id="50390"/>
    <lineage>
        <taxon>Eukaryota</taxon>
        <taxon>Metazoa</taxon>
        <taxon>Ecdysozoa</taxon>
        <taxon>Arthropoda</taxon>
        <taxon>Hexapoda</taxon>
        <taxon>Insecta</taxon>
        <taxon>Pterygota</taxon>
        <taxon>Neoptera</taxon>
        <taxon>Endopterygota</taxon>
        <taxon>Coleoptera</taxon>
        <taxon>Polyphaga</taxon>
        <taxon>Cucujiformia</taxon>
        <taxon>Chrysomeloidea</taxon>
        <taxon>Chrysomelidae</taxon>
        <taxon>Galerucinae</taxon>
        <taxon>Diabroticina</taxon>
        <taxon>Diabroticites</taxon>
        <taxon>Diabrotica</taxon>
    </lineage>
</organism>
<dbReference type="GeneID" id="114326478"/>
<keyword evidence="1" id="KW-0175">Coiled coil</keyword>
<accession>A0A6P7F750</accession>
<dbReference type="Proteomes" id="UP001652700">
    <property type="component" value="Unplaced"/>
</dbReference>
<evidence type="ECO:0000313" key="3">
    <source>
        <dbReference type="Proteomes" id="UP001652700"/>
    </source>
</evidence>
<reference evidence="4" key="1">
    <citation type="submission" date="2025-04" db="UniProtKB">
        <authorList>
            <consortium name="RefSeq"/>
        </authorList>
    </citation>
    <scope>IDENTIFICATION</scope>
</reference>
<feature type="coiled-coil region" evidence="1">
    <location>
        <begin position="204"/>
        <end position="231"/>
    </location>
</feature>
<gene>
    <name evidence="4" type="primary">LOC114326478</name>
</gene>